<dbReference type="InterPro" id="IPR003615">
    <property type="entry name" value="HNH_nuc"/>
</dbReference>
<dbReference type="EMBL" id="JADLQX010000040">
    <property type="protein sequence ID" value="MBF6302295.1"/>
    <property type="molecule type" value="Genomic_DNA"/>
</dbReference>
<dbReference type="Gene3D" id="1.10.30.50">
    <property type="match status" value="1"/>
</dbReference>
<gene>
    <name evidence="1" type="ORF">IU459_32850</name>
</gene>
<dbReference type="GO" id="GO:0004519">
    <property type="term" value="F:endonuclease activity"/>
    <property type="evidence" value="ECO:0007669"/>
    <property type="project" value="UniProtKB-KW"/>
</dbReference>
<keyword evidence="1" id="KW-0540">Nuclease</keyword>
<keyword evidence="1" id="KW-0255">Endonuclease</keyword>
<dbReference type="CDD" id="cd00085">
    <property type="entry name" value="HNHc"/>
    <property type="match status" value="1"/>
</dbReference>
<dbReference type="Proteomes" id="UP000702209">
    <property type="component" value="Unassembled WGS sequence"/>
</dbReference>
<reference evidence="1 2" key="1">
    <citation type="submission" date="2020-10" db="EMBL/GenBank/DDBJ databases">
        <title>Identification of Nocardia species via Next-generation sequencing and recognition of intraspecies genetic diversity.</title>
        <authorList>
            <person name="Li P."/>
            <person name="Li P."/>
            <person name="Lu B."/>
        </authorList>
    </citation>
    <scope>NUCLEOTIDE SEQUENCE [LARGE SCALE GENOMIC DNA]</scope>
    <source>
        <strain evidence="1 2">BJ06-0157</strain>
    </source>
</reference>
<protein>
    <submittedName>
        <fullName evidence="1">HNH endonuclease</fullName>
    </submittedName>
</protein>
<organism evidence="1 2">
    <name type="scientific">Nocardia amamiensis</name>
    <dbReference type="NCBI Taxonomy" id="404578"/>
    <lineage>
        <taxon>Bacteria</taxon>
        <taxon>Bacillati</taxon>
        <taxon>Actinomycetota</taxon>
        <taxon>Actinomycetes</taxon>
        <taxon>Mycobacteriales</taxon>
        <taxon>Nocardiaceae</taxon>
        <taxon>Nocardia</taxon>
    </lineage>
</organism>
<keyword evidence="1" id="KW-0378">Hydrolase</keyword>
<evidence type="ECO:0000313" key="1">
    <source>
        <dbReference type="EMBL" id="MBF6302295.1"/>
    </source>
</evidence>
<evidence type="ECO:0000313" key="2">
    <source>
        <dbReference type="Proteomes" id="UP000702209"/>
    </source>
</evidence>
<dbReference type="RefSeq" id="WP_195133483.1">
    <property type="nucleotide sequence ID" value="NZ_JADLQX010000040.1"/>
</dbReference>
<name>A0ABS0D0J3_9NOCA</name>
<proteinExistence type="predicted"/>
<comment type="caution">
    <text evidence="1">The sequence shown here is derived from an EMBL/GenBank/DDBJ whole genome shotgun (WGS) entry which is preliminary data.</text>
</comment>
<keyword evidence="2" id="KW-1185">Reference proteome</keyword>
<sequence>MTTDDARYSHSSPTHNRLLLLALVQAWGHKCYWCKTPTTFRGLQIDHIVPRNPASGPVGDLGLGADFDVDAAANLAPICGPCNQEKNNDEYWNIPRIASVIKAAADAVPRVQRHLTRFRANDSVVRALLAVTAADLGNDEVADSVAEFGAVILPVFRERFPQILDAPYWQDYTERRPVVEFEGRRVQLPEERSMIEWDVTSRRALVILEDVLDTPIVYALGCVRDEVRERVDDEVDHWIRYGTANRFRDTQAWQQPSSNPIGLYVRELRYVNGEVQITGDLEGTFTAHIEEDVEDREWWEPHTTSRYADFDFSGEFSATFSREEGITDASVYVSEPTENQWQYLDVLLEGDADADQLGD</sequence>
<accession>A0ABS0D0J3</accession>